<organism evidence="2 3">
    <name type="scientific">Bursaphelenchus xylophilus</name>
    <name type="common">Pinewood nematode worm</name>
    <name type="synonym">Aphelenchoides xylophilus</name>
    <dbReference type="NCBI Taxonomy" id="6326"/>
    <lineage>
        <taxon>Eukaryota</taxon>
        <taxon>Metazoa</taxon>
        <taxon>Ecdysozoa</taxon>
        <taxon>Nematoda</taxon>
        <taxon>Chromadorea</taxon>
        <taxon>Rhabditida</taxon>
        <taxon>Tylenchina</taxon>
        <taxon>Tylenchomorpha</taxon>
        <taxon>Aphelenchoidea</taxon>
        <taxon>Aphelenchoididae</taxon>
        <taxon>Bursaphelenchus</taxon>
    </lineage>
</organism>
<accession>A0A7I8XD13</accession>
<keyword evidence="3" id="KW-1185">Reference proteome</keyword>
<sequence length="76" mass="8632">MKESTILFILGVFLFAAPMTDAWCVNWMCTAECNLRYNRSVMKHTFKGTCNHGMCSCYCVTHNQWAPCTGLRAQTS</sequence>
<dbReference type="Proteomes" id="UP000659654">
    <property type="component" value="Unassembled WGS sequence"/>
</dbReference>
<proteinExistence type="predicted"/>
<comment type="caution">
    <text evidence="2">The sequence shown here is derived from an EMBL/GenBank/DDBJ whole genome shotgun (WGS) entry which is preliminary data.</text>
</comment>
<feature type="chain" id="PRO_5036204526" evidence="1">
    <location>
        <begin position="23"/>
        <end position="76"/>
    </location>
</feature>
<dbReference type="AlphaFoldDB" id="A0A7I8XD13"/>
<evidence type="ECO:0000313" key="2">
    <source>
        <dbReference type="EMBL" id="CAD5225110.1"/>
    </source>
</evidence>
<dbReference type="EMBL" id="CAJFDI010000004">
    <property type="protein sequence ID" value="CAD5225110.1"/>
    <property type="molecule type" value="Genomic_DNA"/>
</dbReference>
<name>A0A7I8XD13_BURXY</name>
<dbReference type="EMBL" id="CAJFCV020000004">
    <property type="protein sequence ID" value="CAG9114116.1"/>
    <property type="molecule type" value="Genomic_DNA"/>
</dbReference>
<reference evidence="2" key="1">
    <citation type="submission" date="2020-09" db="EMBL/GenBank/DDBJ databases">
        <authorList>
            <person name="Kikuchi T."/>
        </authorList>
    </citation>
    <scope>NUCLEOTIDE SEQUENCE</scope>
    <source>
        <strain evidence="2">Ka4C1</strain>
    </source>
</reference>
<gene>
    <name evidence="2" type="ORF">BXYJ_LOCUS8380</name>
</gene>
<keyword evidence="1" id="KW-0732">Signal</keyword>
<feature type="signal peptide" evidence="1">
    <location>
        <begin position="1"/>
        <end position="22"/>
    </location>
</feature>
<dbReference type="Proteomes" id="UP000582659">
    <property type="component" value="Unassembled WGS sequence"/>
</dbReference>
<evidence type="ECO:0000313" key="3">
    <source>
        <dbReference type="Proteomes" id="UP000659654"/>
    </source>
</evidence>
<evidence type="ECO:0000256" key="1">
    <source>
        <dbReference type="SAM" id="SignalP"/>
    </source>
</evidence>
<protein>
    <submittedName>
        <fullName evidence="2">(pine wood nematode) hypothetical protein</fullName>
    </submittedName>
</protein>